<reference evidence="2 3" key="1">
    <citation type="submission" date="2014-04" db="EMBL/GenBank/DDBJ databases">
        <authorList>
            <consortium name="DOE Joint Genome Institute"/>
            <person name="Kuo A."/>
            <person name="Girlanda M."/>
            <person name="Perotto S."/>
            <person name="Kohler A."/>
            <person name="Nagy L.G."/>
            <person name="Floudas D."/>
            <person name="Copeland A."/>
            <person name="Barry K.W."/>
            <person name="Cichocki N."/>
            <person name="Veneault-Fourrey C."/>
            <person name="LaButti K."/>
            <person name="Lindquist E.A."/>
            <person name="Lipzen A."/>
            <person name="Lundell T."/>
            <person name="Morin E."/>
            <person name="Murat C."/>
            <person name="Sun H."/>
            <person name="Tunlid A."/>
            <person name="Henrissat B."/>
            <person name="Grigoriev I.V."/>
            <person name="Hibbett D.S."/>
            <person name="Martin F."/>
            <person name="Nordberg H.P."/>
            <person name="Cantor M.N."/>
            <person name="Hua S.X."/>
        </authorList>
    </citation>
    <scope>NUCLEOTIDE SEQUENCE [LARGE SCALE GENOMIC DNA]</scope>
    <source>
        <strain evidence="2 3">MUT 4182</strain>
    </source>
</reference>
<organism evidence="2 3">
    <name type="scientific">Tulasnella calospora MUT 4182</name>
    <dbReference type="NCBI Taxonomy" id="1051891"/>
    <lineage>
        <taxon>Eukaryota</taxon>
        <taxon>Fungi</taxon>
        <taxon>Dikarya</taxon>
        <taxon>Basidiomycota</taxon>
        <taxon>Agaricomycotina</taxon>
        <taxon>Agaricomycetes</taxon>
        <taxon>Cantharellales</taxon>
        <taxon>Tulasnellaceae</taxon>
        <taxon>Tulasnella</taxon>
    </lineage>
</organism>
<evidence type="ECO:0000256" key="1">
    <source>
        <dbReference type="SAM" id="MobiDB-lite"/>
    </source>
</evidence>
<name>A0A0C3M564_9AGAM</name>
<feature type="region of interest" description="Disordered" evidence="1">
    <location>
        <begin position="1"/>
        <end position="33"/>
    </location>
</feature>
<dbReference type="AlphaFoldDB" id="A0A0C3M564"/>
<protein>
    <recommendedName>
        <fullName evidence="4">Carbohydrate-binding module family 13 protein</fullName>
    </recommendedName>
</protein>
<dbReference type="InterPro" id="IPR035992">
    <property type="entry name" value="Ricin_B-like_lectins"/>
</dbReference>
<dbReference type="OrthoDB" id="9895617at2759"/>
<feature type="compositionally biased region" description="Basic and acidic residues" evidence="1">
    <location>
        <begin position="244"/>
        <end position="258"/>
    </location>
</feature>
<evidence type="ECO:0000313" key="3">
    <source>
        <dbReference type="Proteomes" id="UP000054248"/>
    </source>
</evidence>
<dbReference type="Gene3D" id="2.80.10.50">
    <property type="match status" value="1"/>
</dbReference>
<dbReference type="SUPFAM" id="SSF50370">
    <property type="entry name" value="Ricin B-like lectins"/>
    <property type="match status" value="1"/>
</dbReference>
<keyword evidence="3" id="KW-1185">Reference proteome</keyword>
<dbReference type="EMBL" id="KN822990">
    <property type="protein sequence ID" value="KIO28807.1"/>
    <property type="molecule type" value="Genomic_DNA"/>
</dbReference>
<gene>
    <name evidence="2" type="ORF">M407DRAFT_176806</name>
</gene>
<dbReference type="STRING" id="1051891.A0A0C3M564"/>
<proteinExistence type="predicted"/>
<feature type="region of interest" description="Disordered" evidence="1">
    <location>
        <begin position="238"/>
        <end position="258"/>
    </location>
</feature>
<sequence>MSTPDNGVASADASPLEITIPPPPSYSPRSSYAGPSGSGGVYINAETGFPGGYFLIKNVGANKVLDVARGEHDDGTDVILWDEKESSLVEVMRDPEADNQLFFMDYNGHICSKVAGLPIDIDDGHLVVRRHRPVTYPFPNHYSHPLPRFSYDRSSGLVRVAFACDPSYPAPSAYPSQAWKERDYVLSAVPLKRDKSLAEASFDFLATAASRIKLNPFGSPIAAASAAHVERGDYDLRDDETLEEERPDHADDDSPSRRREVRMLNLPLGWMEKERGSLAIVTRRKWEIVPVLHNRNVTRPI</sequence>
<evidence type="ECO:0008006" key="4">
    <source>
        <dbReference type="Google" id="ProtNLM"/>
    </source>
</evidence>
<dbReference type="HOGENOM" id="CLU_066671_0_0_1"/>
<accession>A0A0C3M564</accession>
<dbReference type="Proteomes" id="UP000054248">
    <property type="component" value="Unassembled WGS sequence"/>
</dbReference>
<reference evidence="3" key="2">
    <citation type="submission" date="2015-01" db="EMBL/GenBank/DDBJ databases">
        <title>Evolutionary Origins and Diversification of the Mycorrhizal Mutualists.</title>
        <authorList>
            <consortium name="DOE Joint Genome Institute"/>
            <consortium name="Mycorrhizal Genomics Consortium"/>
            <person name="Kohler A."/>
            <person name="Kuo A."/>
            <person name="Nagy L.G."/>
            <person name="Floudas D."/>
            <person name="Copeland A."/>
            <person name="Barry K.W."/>
            <person name="Cichocki N."/>
            <person name="Veneault-Fourrey C."/>
            <person name="LaButti K."/>
            <person name="Lindquist E.A."/>
            <person name="Lipzen A."/>
            <person name="Lundell T."/>
            <person name="Morin E."/>
            <person name="Murat C."/>
            <person name="Riley R."/>
            <person name="Ohm R."/>
            <person name="Sun H."/>
            <person name="Tunlid A."/>
            <person name="Henrissat B."/>
            <person name="Grigoriev I.V."/>
            <person name="Hibbett D.S."/>
            <person name="Martin F."/>
        </authorList>
    </citation>
    <scope>NUCLEOTIDE SEQUENCE [LARGE SCALE GENOMIC DNA]</scope>
    <source>
        <strain evidence="3">MUT 4182</strain>
    </source>
</reference>
<evidence type="ECO:0000313" key="2">
    <source>
        <dbReference type="EMBL" id="KIO28807.1"/>
    </source>
</evidence>